<reference evidence="2" key="1">
    <citation type="submission" date="2023-09" db="UniProtKB">
        <authorList>
            <consortium name="Ensembl"/>
        </authorList>
    </citation>
    <scope>IDENTIFICATION</scope>
</reference>
<evidence type="ECO:0000313" key="2">
    <source>
        <dbReference type="Ensembl" id="ENSCCNP00000003252.1"/>
    </source>
</evidence>
<dbReference type="AlphaFoldDB" id="A0A8C0VZB5"/>
<accession>A0A8C0VZB5</accession>
<sequence>MGDQAGLHMGKVKQGEERPTSGREPSAPPVTSPTGGCRAQDWVTPPAPRRTSSPATPQPRSSKRSARNSCGSPRNRARCRTSTADPPPCRFASIRFPWKQDPEEIN</sequence>
<dbReference type="Ensembl" id="ENSCCNT00000004285.1">
    <property type="protein sequence ID" value="ENSCCNP00000003252.1"/>
    <property type="gene ID" value="ENSCCNG00000003503.1"/>
</dbReference>
<proteinExistence type="predicted"/>
<organism evidence="2">
    <name type="scientific">Castor canadensis</name>
    <name type="common">American beaver</name>
    <dbReference type="NCBI Taxonomy" id="51338"/>
    <lineage>
        <taxon>Eukaryota</taxon>
        <taxon>Metazoa</taxon>
        <taxon>Chordata</taxon>
        <taxon>Craniata</taxon>
        <taxon>Vertebrata</taxon>
        <taxon>Euteleostomi</taxon>
        <taxon>Mammalia</taxon>
        <taxon>Eutheria</taxon>
        <taxon>Euarchontoglires</taxon>
        <taxon>Glires</taxon>
        <taxon>Rodentia</taxon>
        <taxon>Castorimorpha</taxon>
        <taxon>Castoridae</taxon>
        <taxon>Castor</taxon>
    </lineage>
</organism>
<feature type="compositionally biased region" description="Polar residues" evidence="1">
    <location>
        <begin position="50"/>
        <end position="60"/>
    </location>
</feature>
<feature type="region of interest" description="Disordered" evidence="1">
    <location>
        <begin position="1"/>
        <end position="106"/>
    </location>
</feature>
<evidence type="ECO:0000256" key="1">
    <source>
        <dbReference type="SAM" id="MobiDB-lite"/>
    </source>
</evidence>
<protein>
    <submittedName>
        <fullName evidence="2">Uncharacterized protein</fullName>
    </submittedName>
</protein>
<name>A0A8C0VZB5_CASCN</name>